<keyword evidence="1 4" id="KW-0732">Signal</keyword>
<evidence type="ECO:0000313" key="5">
    <source>
        <dbReference type="EMBL" id="RSD11497.1"/>
    </source>
</evidence>
<proteinExistence type="predicted"/>
<dbReference type="GO" id="GO:0005576">
    <property type="term" value="C:extracellular region"/>
    <property type="evidence" value="ECO:0007669"/>
    <property type="project" value="InterPro"/>
</dbReference>
<reference evidence="5 6" key="1">
    <citation type="submission" date="2018-12" db="EMBL/GenBank/DDBJ databases">
        <title>Amycolatopsis eburnea sp. nov. actinomycete associate with arbuscular mycorrhiza fungal spore.</title>
        <authorList>
            <person name="Lumyong S."/>
            <person name="Chaiya L."/>
        </authorList>
    </citation>
    <scope>NUCLEOTIDE SEQUENCE [LARGE SCALE GENOMIC DNA]</scope>
    <source>
        <strain evidence="5 6">GLM-1</strain>
    </source>
</reference>
<dbReference type="AlphaFoldDB" id="A0A3R9ELA1"/>
<dbReference type="EMBL" id="RSEC01000059">
    <property type="protein sequence ID" value="RSD11497.1"/>
    <property type="molecule type" value="Genomic_DNA"/>
</dbReference>
<dbReference type="Pfam" id="PF10503">
    <property type="entry name" value="Esterase_PHB"/>
    <property type="match status" value="1"/>
</dbReference>
<dbReference type="SUPFAM" id="SSF53474">
    <property type="entry name" value="alpha/beta-Hydrolases"/>
    <property type="match status" value="2"/>
</dbReference>
<dbReference type="RefSeq" id="WP_125313723.1">
    <property type="nucleotide sequence ID" value="NZ_RSEC01000059.1"/>
</dbReference>
<evidence type="ECO:0000256" key="2">
    <source>
        <dbReference type="ARBA" id="ARBA00022801"/>
    </source>
</evidence>
<feature type="chain" id="PRO_5018543472" evidence="4">
    <location>
        <begin position="26"/>
        <end position="402"/>
    </location>
</feature>
<dbReference type="NCBIfam" id="TIGR01840">
    <property type="entry name" value="esterase_phb"/>
    <property type="match status" value="1"/>
</dbReference>
<dbReference type="OrthoDB" id="9767239at2"/>
<protein>
    <submittedName>
        <fullName evidence="5">PHB depolymerase family esterase</fullName>
    </submittedName>
</protein>
<comment type="caution">
    <text evidence="5">The sequence shown here is derived from an EMBL/GenBank/DDBJ whole genome shotgun (WGS) entry which is preliminary data.</text>
</comment>
<name>A0A3R9ELA1_9PSEU</name>
<sequence>MRKLAFAGLAAIAAAALTTTGLASAADPPAASLVQVTNFGANPGALAMYTYTPAGLETGRPVVVALHGCTQSAADYYAHSGWPALADRWRFEVVFPQQSTANNSLKCFNWFSTADDTRGNGEAASVKSMVDKAVADHGSDTSRVFVTGLSAGGGMTADLLAAYPDVFAGGGINAGLPAQCATSVTEATNCQQNDQHLTPAQWAAKAKAQYPGYGGPWPRVAIWQGTGDYTVYPVNGTELRDQWTAVHGVSQTPSSTQSLPGGTTLTNYADKVQLYSIAGMGHGTAVDPGTGTTQCGSTGAYFLAGICSSYYTGVFWGLDKGSGSTTTAAPPTTTTTTTSTTPSGTCVNASNYAHTQAGRAHQSGGQTYANGSNQAMGLWNTFTTHALKETSPGYWVLADGQC</sequence>
<feature type="signal peptide" evidence="4">
    <location>
        <begin position="1"/>
        <end position="25"/>
    </location>
</feature>
<dbReference type="GO" id="GO:0016787">
    <property type="term" value="F:hydrolase activity"/>
    <property type="evidence" value="ECO:0007669"/>
    <property type="project" value="UniProtKB-KW"/>
</dbReference>
<dbReference type="InterPro" id="IPR029058">
    <property type="entry name" value="AB_hydrolase_fold"/>
</dbReference>
<accession>A0A3R9ELA1</accession>
<dbReference type="InterPro" id="IPR050955">
    <property type="entry name" value="Plant_Biomass_Hydrol_Est"/>
</dbReference>
<keyword evidence="6" id="KW-1185">Reference proteome</keyword>
<dbReference type="Gene3D" id="3.40.50.1820">
    <property type="entry name" value="alpha/beta hydrolase"/>
    <property type="match status" value="1"/>
</dbReference>
<feature type="region of interest" description="Disordered" evidence="3">
    <location>
        <begin position="322"/>
        <end position="341"/>
    </location>
</feature>
<evidence type="ECO:0000256" key="3">
    <source>
        <dbReference type="SAM" id="MobiDB-lite"/>
    </source>
</evidence>
<evidence type="ECO:0000256" key="1">
    <source>
        <dbReference type="ARBA" id="ARBA00022729"/>
    </source>
</evidence>
<dbReference type="PANTHER" id="PTHR43037:SF1">
    <property type="entry name" value="BLL1128 PROTEIN"/>
    <property type="match status" value="1"/>
</dbReference>
<dbReference type="Proteomes" id="UP000267081">
    <property type="component" value="Unassembled WGS sequence"/>
</dbReference>
<dbReference type="PANTHER" id="PTHR43037">
    <property type="entry name" value="UNNAMED PRODUCT-RELATED"/>
    <property type="match status" value="1"/>
</dbReference>
<gene>
    <name evidence="5" type="ORF">EIY87_32405</name>
</gene>
<organism evidence="5 6">
    <name type="scientific">Amycolatopsis eburnea</name>
    <dbReference type="NCBI Taxonomy" id="2267691"/>
    <lineage>
        <taxon>Bacteria</taxon>
        <taxon>Bacillati</taxon>
        <taxon>Actinomycetota</taxon>
        <taxon>Actinomycetes</taxon>
        <taxon>Pseudonocardiales</taxon>
        <taxon>Pseudonocardiaceae</taxon>
        <taxon>Amycolatopsis</taxon>
    </lineage>
</organism>
<dbReference type="InterPro" id="IPR010126">
    <property type="entry name" value="Esterase_phb"/>
</dbReference>
<keyword evidence="2" id="KW-0378">Hydrolase</keyword>
<evidence type="ECO:0000313" key="6">
    <source>
        <dbReference type="Proteomes" id="UP000267081"/>
    </source>
</evidence>
<evidence type="ECO:0000256" key="4">
    <source>
        <dbReference type="SAM" id="SignalP"/>
    </source>
</evidence>